<evidence type="ECO:0000259" key="12">
    <source>
        <dbReference type="Pfam" id="PF00999"/>
    </source>
</evidence>
<feature type="compositionally biased region" description="Polar residues" evidence="10">
    <location>
        <begin position="828"/>
        <end position="838"/>
    </location>
</feature>
<evidence type="ECO:0000256" key="6">
    <source>
        <dbReference type="ARBA" id="ARBA00023065"/>
    </source>
</evidence>
<dbReference type="Pfam" id="PF00999">
    <property type="entry name" value="Na_H_Exchanger"/>
    <property type="match status" value="1"/>
</dbReference>
<name>A0A1S3K0H1_LINAN</name>
<keyword evidence="6 9" id="KW-0406">Ion transport</keyword>
<feature type="transmembrane region" description="Helical" evidence="11">
    <location>
        <begin position="99"/>
        <end position="119"/>
    </location>
</feature>
<dbReference type="FunCoup" id="A0A1S3K0H1">
    <property type="interactions" value="186"/>
</dbReference>
<feature type="compositionally biased region" description="Basic residues" evidence="10">
    <location>
        <begin position="698"/>
        <end position="708"/>
    </location>
</feature>
<dbReference type="GeneID" id="106177722"/>
<dbReference type="OrthoDB" id="196264at2759"/>
<evidence type="ECO:0000256" key="3">
    <source>
        <dbReference type="ARBA" id="ARBA00022692"/>
    </source>
</evidence>
<keyword evidence="7 11" id="KW-0472">Membrane</keyword>
<evidence type="ECO:0000313" key="14">
    <source>
        <dbReference type="RefSeq" id="XP_013416032.1"/>
    </source>
</evidence>
<feature type="compositionally biased region" description="Acidic residues" evidence="10">
    <location>
        <begin position="1081"/>
        <end position="1091"/>
    </location>
</feature>
<keyword evidence="3 9" id="KW-0812">Transmembrane</keyword>
<protein>
    <recommendedName>
        <fullName evidence="9">Sodium/hydrogen exchanger</fullName>
    </recommendedName>
</protein>
<dbReference type="GO" id="GO:0098719">
    <property type="term" value="P:sodium ion import across plasma membrane"/>
    <property type="evidence" value="ECO:0007669"/>
    <property type="project" value="TreeGrafter"/>
</dbReference>
<evidence type="ECO:0000256" key="7">
    <source>
        <dbReference type="ARBA" id="ARBA00023136"/>
    </source>
</evidence>
<dbReference type="InterPro" id="IPR006153">
    <property type="entry name" value="Cation/H_exchanger_TM"/>
</dbReference>
<feature type="transmembrane region" description="Helical" evidence="11">
    <location>
        <begin position="268"/>
        <end position="295"/>
    </location>
</feature>
<keyword evidence="13" id="KW-1185">Reference proteome</keyword>
<dbReference type="NCBIfam" id="TIGR00840">
    <property type="entry name" value="b_cpa1"/>
    <property type="match status" value="1"/>
</dbReference>
<evidence type="ECO:0000256" key="2">
    <source>
        <dbReference type="ARBA" id="ARBA00022448"/>
    </source>
</evidence>
<evidence type="ECO:0000256" key="10">
    <source>
        <dbReference type="SAM" id="MobiDB-lite"/>
    </source>
</evidence>
<feature type="compositionally biased region" description="Basic and acidic residues" evidence="10">
    <location>
        <begin position="1152"/>
        <end position="1163"/>
    </location>
</feature>
<keyword evidence="8 9" id="KW-0739">Sodium transport</keyword>
<feature type="compositionally biased region" description="Polar residues" evidence="10">
    <location>
        <begin position="1118"/>
        <end position="1148"/>
    </location>
</feature>
<feature type="transmembrane region" description="Helical" evidence="11">
    <location>
        <begin position="162"/>
        <end position="184"/>
    </location>
</feature>
<feature type="transmembrane region" description="Helical" evidence="11">
    <location>
        <begin position="357"/>
        <end position="376"/>
    </location>
</feature>
<organism evidence="13 14">
    <name type="scientific">Lingula anatina</name>
    <name type="common">Brachiopod</name>
    <name type="synonym">Lingula unguis</name>
    <dbReference type="NCBI Taxonomy" id="7574"/>
    <lineage>
        <taxon>Eukaryota</taxon>
        <taxon>Metazoa</taxon>
        <taxon>Spiralia</taxon>
        <taxon>Lophotrochozoa</taxon>
        <taxon>Brachiopoda</taxon>
        <taxon>Linguliformea</taxon>
        <taxon>Lingulata</taxon>
        <taxon>Lingulida</taxon>
        <taxon>Linguloidea</taxon>
        <taxon>Lingulidae</taxon>
        <taxon>Lingula</taxon>
    </lineage>
</organism>
<comment type="subcellular location">
    <subcellularLocation>
        <location evidence="1">Membrane</location>
        <topology evidence="1">Multi-pass membrane protein</topology>
    </subcellularLocation>
</comment>
<feature type="compositionally biased region" description="Basic and acidic residues" evidence="10">
    <location>
        <begin position="749"/>
        <end position="767"/>
    </location>
</feature>
<feature type="compositionally biased region" description="Low complexity" evidence="10">
    <location>
        <begin position="1108"/>
        <end position="1117"/>
    </location>
</feature>
<feature type="transmembrane region" description="Helical" evidence="11">
    <location>
        <begin position="74"/>
        <end position="93"/>
    </location>
</feature>
<dbReference type="PANTHER" id="PTHR10110">
    <property type="entry name" value="SODIUM/HYDROGEN EXCHANGER"/>
    <property type="match status" value="1"/>
</dbReference>
<dbReference type="GO" id="GO:0015385">
    <property type="term" value="F:sodium:proton antiporter activity"/>
    <property type="evidence" value="ECO:0007669"/>
    <property type="project" value="InterPro"/>
</dbReference>
<feature type="compositionally biased region" description="Low complexity" evidence="10">
    <location>
        <begin position="709"/>
        <end position="724"/>
    </location>
</feature>
<dbReference type="PANTHER" id="PTHR10110:SF98">
    <property type="entry name" value="SODIUM_HYDROGEN EXCHANGER"/>
    <property type="match status" value="1"/>
</dbReference>
<feature type="transmembrane region" description="Helical" evidence="11">
    <location>
        <begin position="388"/>
        <end position="411"/>
    </location>
</feature>
<reference evidence="14" key="1">
    <citation type="submission" date="2025-08" db="UniProtKB">
        <authorList>
            <consortium name="RefSeq"/>
        </authorList>
    </citation>
    <scope>IDENTIFICATION</scope>
    <source>
        <tissue evidence="14">Gonads</tissue>
    </source>
</reference>
<dbReference type="AlphaFoldDB" id="A0A1S3K0H1"/>
<dbReference type="GO" id="GO:0005886">
    <property type="term" value="C:plasma membrane"/>
    <property type="evidence" value="ECO:0007669"/>
    <property type="project" value="TreeGrafter"/>
</dbReference>
<keyword evidence="2 9" id="KW-0813">Transport</keyword>
<dbReference type="RefSeq" id="XP_013416032.1">
    <property type="nucleotide sequence ID" value="XM_013560578.2"/>
</dbReference>
<sequence length="1202" mass="133807">MGKYGPIGTVLLVGIQVGFIFCYEMTVHNGLEDEDHIVNVDGSSNESHANHTQHEEHSSYHVVVWDFARVASPFVISAWILLASVAKIGFHLYNKLSSIFPESCLLIVLGVIIGVILYLSNASKEAYTLNAETFFLFLLPPIVLEAGYFMPSRAFFDNIGTILMFAVVGTLFNTFCIGGSLYAFSGGVIGLMDIRISFLHCLVFSSLISAVDPVAVLAVFEEIQVNEVLYIIVFGESLLNDAVTVVLYHMFETYSHIGEDNITAQDVLAGIASFCIVGIGGTLVGVIYGLITAFITRYTDHVRVIEPLFVFVMSYLSYLTAEIFHLSGIMAIVFCAITMKRYVEANISQKSHTTIKYFMKMISSVSETVIFVFLGLSTVVDTHDFNVGFVLLTLVFTLIYRVIGVIIQCAIVNRFRLLKLSKVDQFVMSYGGLRGAIAFCLVILLDAKVIPEKRMMITACIVVVFFTVFVQGITIKPLVNILKVKKSEKHKPSMNEQLHERAIDHAMAGIEDITGHHGHHHLRDKFENYDNKYLKPLLLRERPVTRETKIVKVSTNLSLRDAMDHLAKHGSFAVSNDLYNGNETSLAKLIRNYSASSLHFPLGYMPPAGLSHSQQSDHADREGGITPNSTCIDMQAIEAHYCKKIADDTKIHHILDNSLFKPRKRWTKHQKHELDTENHAPFRHKARQHIRHMISQHQMKRNANKAKVNKNGTNGKSSKNGGVKYLNVPGEAVQRKPTKNVSFADDLDTEGKDHREPPVKCRFSDVTEDKEEDSDSSSEAGIMFTAGPTEDEESEPGKNKEKCEDTPLISEATPTAVEKQLPWKRNSGRQPISSSLTHSLPDDDIPRMSECPSWVDNLDYNHISSSPAASLNISPNNSRSMPVLSVVQQLMQPAVLEEEEDEGDTVAMTTENSDKDVNSDMVEKVVFSAGSEHEHEGNSGIADASKEEKTDVSVEKQNEVEESNGGLSFSLPWRRQDDESDQGPVRSPSASHIVDSSQNFAPLPSNRSFTLSEREECLESKHLKPINLQSVISLPKYNDTYPDSHDVFLEQSDVLKSLPQSDDLDPDDRIHKWLQHSPDDLGSEEEEEIEEEMKKRNKKWEEGDNEPLEVVVVPNVDTSSANNCDNTGDSTASEKNCIDSSRNGSKSNIGLKMDKTDPVKSENKSSSGFVLDCGEGPTAIIVVDDKRKDQTENKENDAETYV</sequence>
<feature type="transmembrane region" description="Helical" evidence="11">
    <location>
        <begin position="315"/>
        <end position="337"/>
    </location>
</feature>
<dbReference type="InterPro" id="IPR004709">
    <property type="entry name" value="NaH_exchanger"/>
</dbReference>
<feature type="compositionally biased region" description="Basic and acidic residues" evidence="10">
    <location>
        <begin position="944"/>
        <end position="959"/>
    </location>
</feature>
<feature type="transmembrane region" description="Helical" evidence="11">
    <location>
        <begin position="228"/>
        <end position="248"/>
    </location>
</feature>
<evidence type="ECO:0000256" key="4">
    <source>
        <dbReference type="ARBA" id="ARBA00022989"/>
    </source>
</evidence>
<dbReference type="Gene3D" id="6.10.250.1040">
    <property type="match status" value="1"/>
</dbReference>
<feature type="compositionally biased region" description="Polar residues" evidence="10">
    <location>
        <begin position="988"/>
        <end position="1006"/>
    </location>
</feature>
<evidence type="ECO:0000256" key="1">
    <source>
        <dbReference type="ARBA" id="ARBA00004141"/>
    </source>
</evidence>
<feature type="transmembrane region" description="Helical" evidence="11">
    <location>
        <begin position="131"/>
        <end position="150"/>
    </location>
</feature>
<dbReference type="Proteomes" id="UP000085678">
    <property type="component" value="Unplaced"/>
</dbReference>
<dbReference type="KEGG" id="lak:106177722"/>
<feature type="region of interest" description="Disordered" evidence="10">
    <location>
        <begin position="1058"/>
        <end position="1173"/>
    </location>
</feature>
<feature type="compositionally biased region" description="Basic and acidic residues" evidence="10">
    <location>
        <begin position="912"/>
        <end position="923"/>
    </location>
</feature>
<evidence type="ECO:0000256" key="11">
    <source>
        <dbReference type="SAM" id="Phobius"/>
    </source>
</evidence>
<feature type="region of interest" description="Disordered" evidence="10">
    <location>
        <begin position="698"/>
        <end position="846"/>
    </location>
</feature>
<dbReference type="InterPro" id="IPR018422">
    <property type="entry name" value="Cation/H_exchanger_CPA1"/>
</dbReference>
<dbReference type="InParanoid" id="A0A1S3K0H1"/>
<dbReference type="Gene3D" id="6.10.140.1330">
    <property type="match status" value="1"/>
</dbReference>
<dbReference type="STRING" id="7574.A0A1S3K0H1"/>
<comment type="similarity">
    <text evidence="9">Belongs to the monovalent cation:proton antiporter 1 (CPA1) transporter (TC 2.A.36) family.</text>
</comment>
<dbReference type="GO" id="GO:0015386">
    <property type="term" value="F:potassium:proton antiporter activity"/>
    <property type="evidence" value="ECO:0007669"/>
    <property type="project" value="TreeGrafter"/>
</dbReference>
<feature type="transmembrane region" description="Helical" evidence="11">
    <location>
        <begin position="196"/>
        <end position="216"/>
    </location>
</feature>
<feature type="transmembrane region" description="Helical" evidence="11">
    <location>
        <begin position="6"/>
        <end position="23"/>
    </location>
</feature>
<keyword evidence="5" id="KW-0915">Sodium</keyword>
<keyword evidence="4 11" id="KW-1133">Transmembrane helix</keyword>
<dbReference type="PRINTS" id="PR01084">
    <property type="entry name" value="NAHEXCHNGR"/>
</dbReference>
<feature type="transmembrane region" description="Helical" evidence="11">
    <location>
        <begin position="456"/>
        <end position="479"/>
    </location>
</feature>
<dbReference type="GO" id="GO:0051453">
    <property type="term" value="P:regulation of intracellular pH"/>
    <property type="evidence" value="ECO:0007669"/>
    <property type="project" value="TreeGrafter"/>
</dbReference>
<gene>
    <name evidence="14" type="primary">LOC106177722</name>
</gene>
<evidence type="ECO:0000256" key="8">
    <source>
        <dbReference type="ARBA" id="ARBA00023201"/>
    </source>
</evidence>
<feature type="region of interest" description="Disordered" evidence="10">
    <location>
        <begin position="897"/>
        <end position="1006"/>
    </location>
</feature>
<feature type="compositionally biased region" description="Basic and acidic residues" evidence="10">
    <location>
        <begin position="795"/>
        <end position="805"/>
    </location>
</feature>
<accession>A0A1S3K0H1</accession>
<evidence type="ECO:0000313" key="13">
    <source>
        <dbReference type="Proteomes" id="UP000085678"/>
    </source>
</evidence>
<evidence type="ECO:0000256" key="5">
    <source>
        <dbReference type="ARBA" id="ARBA00023053"/>
    </source>
</evidence>
<evidence type="ECO:0000256" key="9">
    <source>
        <dbReference type="RuleBase" id="RU003722"/>
    </source>
</evidence>
<feature type="domain" description="Cation/H+ exchanger transmembrane" evidence="12">
    <location>
        <begin position="80"/>
        <end position="480"/>
    </location>
</feature>
<proteinExistence type="inferred from homology"/>
<keyword evidence="9" id="KW-0050">Antiport</keyword>